<reference evidence="1" key="1">
    <citation type="submission" date="2010-02" db="EMBL/GenBank/DDBJ databases">
        <title>Complete sequence of Thermoanaerobacter italicus Ab9.</title>
        <authorList>
            <consortium name="US DOE Joint Genome Institute"/>
            <person name="Lucas S."/>
            <person name="Copeland A."/>
            <person name="Lapidus A."/>
            <person name="Cheng J.-F."/>
            <person name="Bruce D."/>
            <person name="Goodwin L."/>
            <person name="Pitluck S."/>
            <person name="Chertkov O."/>
            <person name="Detter J.C."/>
            <person name="Han C."/>
            <person name="Tapia R."/>
            <person name="Land M."/>
            <person name="Hauser L."/>
            <person name="Kyrpides N."/>
            <person name="Mikhailova N."/>
            <person name="Hemme C.L."/>
            <person name="Woyke T."/>
        </authorList>
    </citation>
    <scope>NUCLEOTIDE SEQUENCE [LARGE SCALE GENOMIC DNA]</scope>
    <source>
        <strain evidence="1">Ab9</strain>
    </source>
</reference>
<dbReference type="RefSeq" id="WP_004401465.1">
    <property type="nucleotide sequence ID" value="NC_013921.1"/>
</dbReference>
<keyword evidence="2" id="KW-1185">Reference proteome</keyword>
<evidence type="ECO:0000313" key="1">
    <source>
        <dbReference type="EMBL" id="ADD02672.1"/>
    </source>
</evidence>
<name>D3T370_THEIA</name>
<dbReference type="eggNOG" id="ENOG5032SE9">
    <property type="taxonomic scope" value="Bacteria"/>
</dbReference>
<gene>
    <name evidence="1" type="ordered locus">Thit_1414</name>
</gene>
<protein>
    <recommendedName>
        <fullName evidence="3">IrrE N-terminal-like domain-containing protein</fullName>
    </recommendedName>
</protein>
<dbReference type="EMBL" id="CP001936">
    <property type="protein sequence ID" value="ADD02672.1"/>
    <property type="molecule type" value="Genomic_DNA"/>
</dbReference>
<accession>D3T370</accession>
<evidence type="ECO:0000313" key="2">
    <source>
        <dbReference type="Proteomes" id="UP000001552"/>
    </source>
</evidence>
<dbReference type="OrthoDB" id="1907806at2"/>
<proteinExistence type="predicted"/>
<dbReference type="HOGENOM" id="CLU_2083742_0_0_9"/>
<organism evidence="1 2">
    <name type="scientific">Thermoanaerobacter italicus (strain DSM 9252 / Ab9)</name>
    <dbReference type="NCBI Taxonomy" id="580331"/>
    <lineage>
        <taxon>Bacteria</taxon>
        <taxon>Bacillati</taxon>
        <taxon>Bacillota</taxon>
        <taxon>Clostridia</taxon>
        <taxon>Thermoanaerobacterales</taxon>
        <taxon>Thermoanaerobacteraceae</taxon>
        <taxon>Thermoanaerobacter</taxon>
    </lineage>
</organism>
<dbReference type="KEGG" id="tit:Thit_1414"/>
<dbReference type="Proteomes" id="UP000001552">
    <property type="component" value="Chromosome"/>
</dbReference>
<dbReference type="AlphaFoldDB" id="D3T370"/>
<sequence length="117" mass="13478">MSLEILDKPLMKSLLDGTIPFHEVMYAYDIRLHIIFNLPSSVLGFTYISGKGNYHILLNGNVNYRTQVKVLLHEIHHILNDMTKTSYFIGLNMEHIEIEEEADRVADEVLEYLAASQ</sequence>
<evidence type="ECO:0008006" key="3">
    <source>
        <dbReference type="Google" id="ProtNLM"/>
    </source>
</evidence>